<comment type="caution">
    <text evidence="8">The sequence shown here is derived from an EMBL/GenBank/DDBJ whole genome shotgun (WGS) entry which is preliminary data.</text>
</comment>
<reference evidence="9" key="1">
    <citation type="submission" date="2015-10" db="EMBL/GenBank/DDBJ databases">
        <authorList>
            <person name="Ju K.-S."/>
            <person name="Doroghazi J.R."/>
            <person name="Metcalf W.W."/>
        </authorList>
    </citation>
    <scope>NUCLEOTIDE SEQUENCE [LARGE SCALE GENOMIC DNA]</scope>
    <source>
        <strain evidence="9">NRRL 3151</strain>
    </source>
</reference>
<dbReference type="PROSITE" id="PS51679">
    <property type="entry name" value="SAM_MT_C5"/>
    <property type="match status" value="1"/>
</dbReference>
<evidence type="ECO:0000313" key="9">
    <source>
        <dbReference type="Proteomes" id="UP000053923"/>
    </source>
</evidence>
<feature type="compositionally biased region" description="Basic and acidic residues" evidence="7">
    <location>
        <begin position="275"/>
        <end position="284"/>
    </location>
</feature>
<gene>
    <name evidence="8" type="ORF">ADL12_17015</name>
</gene>
<keyword evidence="3 6" id="KW-0808">Transferase</keyword>
<dbReference type="GO" id="GO:0032259">
    <property type="term" value="P:methylation"/>
    <property type="evidence" value="ECO:0007669"/>
    <property type="project" value="UniProtKB-KW"/>
</dbReference>
<dbReference type="Gene3D" id="3.40.50.150">
    <property type="entry name" value="Vaccinia Virus protein VP39"/>
    <property type="match status" value="1"/>
</dbReference>
<evidence type="ECO:0000256" key="2">
    <source>
        <dbReference type="ARBA" id="ARBA00022603"/>
    </source>
</evidence>
<dbReference type="InterPro" id="IPR029063">
    <property type="entry name" value="SAM-dependent_MTases_sf"/>
</dbReference>
<dbReference type="GO" id="GO:0003677">
    <property type="term" value="F:DNA binding"/>
    <property type="evidence" value="ECO:0007669"/>
    <property type="project" value="TreeGrafter"/>
</dbReference>
<dbReference type="PANTHER" id="PTHR10629:SF52">
    <property type="entry name" value="DNA (CYTOSINE-5)-METHYLTRANSFERASE 1"/>
    <property type="match status" value="1"/>
</dbReference>
<proteinExistence type="inferred from homology"/>
<dbReference type="InterPro" id="IPR050390">
    <property type="entry name" value="C5-Methyltransferase"/>
</dbReference>
<dbReference type="GO" id="GO:0009307">
    <property type="term" value="P:DNA restriction-modification system"/>
    <property type="evidence" value="ECO:0007669"/>
    <property type="project" value="UniProtKB-KW"/>
</dbReference>
<evidence type="ECO:0000313" key="8">
    <source>
        <dbReference type="EMBL" id="KUL38387.1"/>
    </source>
</evidence>
<dbReference type="AlphaFoldDB" id="A0A0X3V1M9"/>
<name>A0A0X3V1M9_9ACTN</name>
<organism evidence="8 9">
    <name type="scientific">Streptomyces regalis</name>
    <dbReference type="NCBI Taxonomy" id="68262"/>
    <lineage>
        <taxon>Bacteria</taxon>
        <taxon>Bacillati</taxon>
        <taxon>Actinomycetota</taxon>
        <taxon>Actinomycetes</taxon>
        <taxon>Kitasatosporales</taxon>
        <taxon>Streptomycetaceae</taxon>
        <taxon>Streptomyces</taxon>
    </lineage>
</organism>
<dbReference type="EMBL" id="LLZG01000115">
    <property type="protein sequence ID" value="KUL38387.1"/>
    <property type="molecule type" value="Genomic_DNA"/>
</dbReference>
<evidence type="ECO:0000256" key="1">
    <source>
        <dbReference type="ARBA" id="ARBA00011975"/>
    </source>
</evidence>
<evidence type="ECO:0000256" key="7">
    <source>
        <dbReference type="SAM" id="MobiDB-lite"/>
    </source>
</evidence>
<dbReference type="EC" id="2.1.1.37" evidence="1"/>
<keyword evidence="9" id="KW-1185">Reference proteome</keyword>
<dbReference type="PRINTS" id="PR00105">
    <property type="entry name" value="C5METTRFRASE"/>
</dbReference>
<comment type="similarity">
    <text evidence="6">Belongs to the class I-like SAM-binding methyltransferase superfamily. C5-methyltransferase family.</text>
</comment>
<keyword evidence="4 6" id="KW-0949">S-adenosyl-L-methionine</keyword>
<evidence type="ECO:0000256" key="6">
    <source>
        <dbReference type="PROSITE-ProRule" id="PRU01016"/>
    </source>
</evidence>
<dbReference type="Gene3D" id="3.90.120.10">
    <property type="entry name" value="DNA Methylase, subunit A, domain 2"/>
    <property type="match status" value="1"/>
</dbReference>
<protein>
    <recommendedName>
        <fullName evidence="1">DNA (cytosine-5-)-methyltransferase</fullName>
        <ecNumber evidence="1">2.1.1.37</ecNumber>
    </recommendedName>
</protein>
<accession>A0A0X3V1M9</accession>
<dbReference type="PANTHER" id="PTHR10629">
    <property type="entry name" value="CYTOSINE-SPECIFIC METHYLTRANSFERASE"/>
    <property type="match status" value="1"/>
</dbReference>
<dbReference type="InterPro" id="IPR001525">
    <property type="entry name" value="C5_MeTfrase"/>
</dbReference>
<evidence type="ECO:0000256" key="3">
    <source>
        <dbReference type="ARBA" id="ARBA00022679"/>
    </source>
</evidence>
<evidence type="ECO:0000256" key="5">
    <source>
        <dbReference type="ARBA" id="ARBA00022747"/>
    </source>
</evidence>
<dbReference type="Pfam" id="PF00145">
    <property type="entry name" value="DNA_methylase"/>
    <property type="match status" value="2"/>
</dbReference>
<feature type="active site" evidence="6">
    <location>
        <position position="84"/>
    </location>
</feature>
<feature type="region of interest" description="Disordered" evidence="7">
    <location>
        <begin position="271"/>
        <end position="293"/>
    </location>
</feature>
<dbReference type="GO" id="GO:0003886">
    <property type="term" value="F:DNA (cytosine-5-)-methyltransferase activity"/>
    <property type="evidence" value="ECO:0007669"/>
    <property type="project" value="UniProtKB-EC"/>
</dbReference>
<dbReference type="Proteomes" id="UP000053923">
    <property type="component" value="Unassembled WGS sequence"/>
</dbReference>
<dbReference type="SUPFAM" id="SSF53335">
    <property type="entry name" value="S-adenosyl-L-methionine-dependent methyltransferases"/>
    <property type="match status" value="1"/>
</dbReference>
<keyword evidence="2 6" id="KW-0489">Methyltransferase</keyword>
<sequence>MTPVQPQLPQPALFRIVDLFAGPGGLDIAAEALGVSSIGVEWDAGAYATRTQADLLTVHEDVRKCKPTDPAFQGANVLAGGPPCQTFTVAGHGAGRRALDTVLKFVQRLVDRDKWSNIEADLAELEDERTGLVLQPLHWALEAIDNPELDPYHAIVLEQVPAVLPVWEAYAKALSDDYDTDFGVLHTEEFGVPQTRRRAVLIARRRNEDNILHSPEPLRLPAPTHQRYRGGTKVEDEGFPFAAVMPDRWVSMAQALPERAAPFTVISNYGTGGDPKARGERRSDQPSATVTGKISRNRVVGPDGIDRFSFSEAGRLQTFPAAYPWSGKDISQQIGNAVPPRLGMHIISAALGLGRPSKEALDRLASWRPAAR</sequence>
<evidence type="ECO:0000256" key="4">
    <source>
        <dbReference type="ARBA" id="ARBA00022691"/>
    </source>
</evidence>
<dbReference type="GO" id="GO:0044027">
    <property type="term" value="P:negative regulation of gene expression via chromosomal CpG island methylation"/>
    <property type="evidence" value="ECO:0007669"/>
    <property type="project" value="TreeGrafter"/>
</dbReference>
<keyword evidence="5" id="KW-0680">Restriction system</keyword>